<dbReference type="Gene3D" id="3.10.490.10">
    <property type="entry name" value="Gamma-glutamyl cyclotransferase-like"/>
    <property type="match status" value="1"/>
</dbReference>
<dbReference type="InterPro" id="IPR013024">
    <property type="entry name" value="GGCT-like"/>
</dbReference>
<dbReference type="RefSeq" id="WP_381527200.1">
    <property type="nucleotide sequence ID" value="NZ_JBHULN010000023.1"/>
</dbReference>
<dbReference type="CDD" id="cd06661">
    <property type="entry name" value="GGCT_like"/>
    <property type="match status" value="1"/>
</dbReference>
<sequence length="137" mass="15502">MSTNSDYLIVYGTLQPQFDNPYATFLRKHGQYIGDGQFSGLLVDIGNYPGAIHQQGSITNVYGTVYDVTRYSQTVFRYLDTYEGVGSGFEQPTEYVRSVIPVYCTNAILDCWAYLYNWPIDGKRVIESGDYAQFLGL</sequence>
<dbReference type="Proteomes" id="UP001597469">
    <property type="component" value="Unassembled WGS sequence"/>
</dbReference>
<dbReference type="Pfam" id="PF06094">
    <property type="entry name" value="GGACT"/>
    <property type="match status" value="1"/>
</dbReference>
<comment type="caution">
    <text evidence="2">The sequence shown here is derived from an EMBL/GenBank/DDBJ whole genome shotgun (WGS) entry which is preliminary data.</text>
</comment>
<accession>A0ABW5MAB1</accession>
<gene>
    <name evidence="2" type="ORF">ACFSUS_25310</name>
</gene>
<organism evidence="2 3">
    <name type="scientific">Spirosoma soli</name>
    <dbReference type="NCBI Taxonomy" id="1770529"/>
    <lineage>
        <taxon>Bacteria</taxon>
        <taxon>Pseudomonadati</taxon>
        <taxon>Bacteroidota</taxon>
        <taxon>Cytophagia</taxon>
        <taxon>Cytophagales</taxon>
        <taxon>Cytophagaceae</taxon>
        <taxon>Spirosoma</taxon>
    </lineage>
</organism>
<proteinExistence type="predicted"/>
<evidence type="ECO:0000313" key="2">
    <source>
        <dbReference type="EMBL" id="MFD2573980.1"/>
    </source>
</evidence>
<dbReference type="SUPFAM" id="SSF110857">
    <property type="entry name" value="Gamma-glutamyl cyclotransferase-like"/>
    <property type="match status" value="1"/>
</dbReference>
<protein>
    <submittedName>
        <fullName evidence="2">Gamma-glutamylcyclotransferase</fullName>
    </submittedName>
</protein>
<evidence type="ECO:0000313" key="3">
    <source>
        <dbReference type="Proteomes" id="UP001597469"/>
    </source>
</evidence>
<evidence type="ECO:0000259" key="1">
    <source>
        <dbReference type="Pfam" id="PF06094"/>
    </source>
</evidence>
<name>A0ABW5MAB1_9BACT</name>
<keyword evidence="3" id="KW-1185">Reference proteome</keyword>
<dbReference type="EMBL" id="JBHULN010000023">
    <property type="protein sequence ID" value="MFD2573980.1"/>
    <property type="molecule type" value="Genomic_DNA"/>
</dbReference>
<feature type="domain" description="Gamma-glutamylcyclotransferase AIG2-like" evidence="1">
    <location>
        <begin position="8"/>
        <end position="132"/>
    </location>
</feature>
<dbReference type="InterPro" id="IPR036568">
    <property type="entry name" value="GGCT-like_sf"/>
</dbReference>
<reference evidence="3" key="1">
    <citation type="journal article" date="2019" name="Int. J. Syst. Evol. Microbiol.">
        <title>The Global Catalogue of Microorganisms (GCM) 10K type strain sequencing project: providing services to taxonomists for standard genome sequencing and annotation.</title>
        <authorList>
            <consortium name="The Broad Institute Genomics Platform"/>
            <consortium name="The Broad Institute Genome Sequencing Center for Infectious Disease"/>
            <person name="Wu L."/>
            <person name="Ma J."/>
        </authorList>
    </citation>
    <scope>NUCLEOTIDE SEQUENCE [LARGE SCALE GENOMIC DNA]</scope>
    <source>
        <strain evidence="3">KCTC 42805</strain>
    </source>
</reference>
<dbReference type="InterPro" id="IPR009288">
    <property type="entry name" value="AIG2-like_dom"/>
</dbReference>